<dbReference type="Pfam" id="PF00078">
    <property type="entry name" value="RVT_1"/>
    <property type="match status" value="1"/>
</dbReference>
<gene>
    <name evidence="2" type="primary">Tf2-6</name>
    <name evidence="2" type="ORF">EVAR_76552_1</name>
</gene>
<evidence type="ECO:0000313" key="2">
    <source>
        <dbReference type="EMBL" id="GBP09542.1"/>
    </source>
</evidence>
<accession>A0A4C1T571</accession>
<dbReference type="SUPFAM" id="SSF56672">
    <property type="entry name" value="DNA/RNA polymerases"/>
    <property type="match status" value="1"/>
</dbReference>
<protein>
    <submittedName>
        <fullName evidence="2">Transposon Tf2-6 polyprotein</fullName>
    </submittedName>
</protein>
<name>A0A4C1T571_EUMVA</name>
<comment type="caution">
    <text evidence="2">The sequence shown here is derived from an EMBL/GenBank/DDBJ whole genome shotgun (WGS) entry which is preliminary data.</text>
</comment>
<dbReference type="EMBL" id="BGZK01000036">
    <property type="protein sequence ID" value="GBP09542.1"/>
    <property type="molecule type" value="Genomic_DNA"/>
</dbReference>
<evidence type="ECO:0000313" key="3">
    <source>
        <dbReference type="Proteomes" id="UP000299102"/>
    </source>
</evidence>
<feature type="domain" description="Reverse transcriptase" evidence="1">
    <location>
        <begin position="1"/>
        <end position="67"/>
    </location>
</feature>
<evidence type="ECO:0000259" key="1">
    <source>
        <dbReference type="Pfam" id="PF00078"/>
    </source>
</evidence>
<dbReference type="OrthoDB" id="420169at2759"/>
<dbReference type="STRING" id="151549.A0A4C1T571"/>
<dbReference type="GO" id="GO:0071897">
    <property type="term" value="P:DNA biosynthetic process"/>
    <property type="evidence" value="ECO:0007669"/>
    <property type="project" value="UniProtKB-ARBA"/>
</dbReference>
<dbReference type="AlphaFoldDB" id="A0A4C1T571"/>
<sequence length="104" mass="12103">MDTVLAGIKYRTDIVYVDDVVVYGEIFEEFCNALRDVLNRFREANLMVKSSKCSFGYESVIVLGYEVREEGVRLAKKKVRCSSTIRETDDHEEFKVISRFHIIL</sequence>
<dbReference type="InterPro" id="IPR000477">
    <property type="entry name" value="RT_dom"/>
</dbReference>
<reference evidence="2 3" key="1">
    <citation type="journal article" date="2019" name="Commun. Biol.">
        <title>The bagworm genome reveals a unique fibroin gene that provides high tensile strength.</title>
        <authorList>
            <person name="Kono N."/>
            <person name="Nakamura H."/>
            <person name="Ohtoshi R."/>
            <person name="Tomita M."/>
            <person name="Numata K."/>
            <person name="Arakawa K."/>
        </authorList>
    </citation>
    <scope>NUCLEOTIDE SEQUENCE [LARGE SCALE GENOMIC DNA]</scope>
</reference>
<dbReference type="InterPro" id="IPR043128">
    <property type="entry name" value="Rev_trsase/Diguanyl_cyclase"/>
</dbReference>
<dbReference type="Proteomes" id="UP000299102">
    <property type="component" value="Unassembled WGS sequence"/>
</dbReference>
<organism evidence="2 3">
    <name type="scientific">Eumeta variegata</name>
    <name type="common">Bagworm moth</name>
    <name type="synonym">Eumeta japonica</name>
    <dbReference type="NCBI Taxonomy" id="151549"/>
    <lineage>
        <taxon>Eukaryota</taxon>
        <taxon>Metazoa</taxon>
        <taxon>Ecdysozoa</taxon>
        <taxon>Arthropoda</taxon>
        <taxon>Hexapoda</taxon>
        <taxon>Insecta</taxon>
        <taxon>Pterygota</taxon>
        <taxon>Neoptera</taxon>
        <taxon>Endopterygota</taxon>
        <taxon>Lepidoptera</taxon>
        <taxon>Glossata</taxon>
        <taxon>Ditrysia</taxon>
        <taxon>Tineoidea</taxon>
        <taxon>Psychidae</taxon>
        <taxon>Oiketicinae</taxon>
        <taxon>Eumeta</taxon>
    </lineage>
</organism>
<dbReference type="InterPro" id="IPR043502">
    <property type="entry name" value="DNA/RNA_pol_sf"/>
</dbReference>
<proteinExistence type="predicted"/>
<dbReference type="Gene3D" id="3.30.70.270">
    <property type="match status" value="1"/>
</dbReference>
<keyword evidence="3" id="KW-1185">Reference proteome</keyword>